<evidence type="ECO:0000256" key="2">
    <source>
        <dbReference type="ARBA" id="ARBA00008974"/>
    </source>
</evidence>
<proteinExistence type="inferred from homology"/>
<feature type="transmembrane region" description="Helical" evidence="10">
    <location>
        <begin position="135"/>
        <end position="155"/>
    </location>
</feature>
<evidence type="ECO:0000313" key="11">
    <source>
        <dbReference type="EMBL" id="KAK1923000.1"/>
    </source>
</evidence>
<evidence type="ECO:0000256" key="3">
    <source>
        <dbReference type="ARBA" id="ARBA00022448"/>
    </source>
</evidence>
<feature type="transmembrane region" description="Helical" evidence="10">
    <location>
        <begin position="100"/>
        <end position="123"/>
    </location>
</feature>
<dbReference type="FunFam" id="1.10.4160.10:FF:000002">
    <property type="entry name" value="Purine-cytosine permease fcyB"/>
    <property type="match status" value="1"/>
</dbReference>
<dbReference type="Gene3D" id="1.10.4160.10">
    <property type="entry name" value="Hydantoin permease"/>
    <property type="match status" value="1"/>
</dbReference>
<comment type="similarity">
    <text evidence="2 8">Belongs to the purine-cytosine permease (2.A.39) family.</text>
</comment>
<feature type="compositionally biased region" description="Basic and acidic residues" evidence="9">
    <location>
        <begin position="23"/>
        <end position="35"/>
    </location>
</feature>
<feature type="transmembrane region" description="Helical" evidence="10">
    <location>
        <begin position="516"/>
        <end position="535"/>
    </location>
</feature>
<dbReference type="GO" id="GO:0015851">
    <property type="term" value="P:nucleobase transport"/>
    <property type="evidence" value="ECO:0007669"/>
    <property type="project" value="UniProtKB-ARBA"/>
</dbReference>
<accession>A0AAD9CWP3</accession>
<name>A0AAD9CWP3_PAPLA</name>
<evidence type="ECO:0000256" key="9">
    <source>
        <dbReference type="SAM" id="MobiDB-lite"/>
    </source>
</evidence>
<keyword evidence="6 10" id="KW-1133">Transmembrane helix</keyword>
<evidence type="ECO:0000256" key="5">
    <source>
        <dbReference type="ARBA" id="ARBA00022692"/>
    </source>
</evidence>
<keyword evidence="5 10" id="KW-0812">Transmembrane</keyword>
<evidence type="ECO:0000256" key="4">
    <source>
        <dbReference type="ARBA" id="ARBA00022553"/>
    </source>
</evidence>
<dbReference type="Pfam" id="PF02133">
    <property type="entry name" value="Transp_cyt_pur"/>
    <property type="match status" value="1"/>
</dbReference>
<feature type="transmembrane region" description="Helical" evidence="10">
    <location>
        <begin position="429"/>
        <end position="450"/>
    </location>
</feature>
<gene>
    <name evidence="11" type="ORF">DB88DRAFT_440490</name>
</gene>
<feature type="transmembrane region" description="Helical" evidence="10">
    <location>
        <begin position="305"/>
        <end position="328"/>
    </location>
</feature>
<comment type="caution">
    <text evidence="11">The sequence shown here is derived from an EMBL/GenBank/DDBJ whole genome shotgun (WGS) entry which is preliminary data.</text>
</comment>
<dbReference type="GO" id="GO:0005886">
    <property type="term" value="C:plasma membrane"/>
    <property type="evidence" value="ECO:0007669"/>
    <property type="project" value="TreeGrafter"/>
</dbReference>
<sequence>MSVKPDSEPTVLAFTAQGPLSPESRDPTYDVEKASADGSTPVGSSLRSETDLDGEGETSGVWVKLDRWNSKLEDVLGLETRGIERVAEEDQTDKRLWGNLLVWLAANCVLPTFGVGILGPLVFGMNLGDSMLTILFFNVFTAMIPAFMSTFGPALGLRQMTSARYSWGYYGGKIVGLLACIACVGWTIVNTISGTQTLVAVADWNLSPAAGTVIIAVLTLIVGFLGYRFVHRYESVSWIPTAISFLVLLGISAKHLVSQPMQVGRAEAASVLSFGGTVFGFAVGWSSLSSDYNVYMPASSKSWKVFLWTYTGLVFPLVLVMWLGAAIGSAAKANADWMAAYEEHELGGLLHAVFVPAMGGGGKFFMVLLVLSVVANNIVNVYSMGMSISVISTYLARVPRLTWPIVITAIYIPLAIVGADKFGTTLENFLNVLGYWLAIYVTIVLEEHLIFRKSDWARYDAANTWDRKEMLPWGLAAVAAGLCGWAGAVLGMAQVWYIGPLGKLVGGDANPFGGDIGFELAAGFSGIVFPPLRYLEKRYLGR</sequence>
<dbReference type="PANTHER" id="PTHR31806:SF1">
    <property type="entry name" value="PURINE-CYTOSINE PERMEASE FCY2-RELATED"/>
    <property type="match status" value="1"/>
</dbReference>
<dbReference type="EMBL" id="JAODAN010000007">
    <property type="protein sequence ID" value="KAK1923000.1"/>
    <property type="molecule type" value="Genomic_DNA"/>
</dbReference>
<feature type="transmembrane region" description="Helical" evidence="10">
    <location>
        <begin position="209"/>
        <end position="230"/>
    </location>
</feature>
<protein>
    <submittedName>
        <fullName evidence="11">Cytosine-purine permease</fullName>
    </submittedName>
</protein>
<feature type="transmembrane region" description="Helical" evidence="10">
    <location>
        <begin position="394"/>
        <end position="417"/>
    </location>
</feature>
<feature type="transmembrane region" description="Helical" evidence="10">
    <location>
        <begin position="364"/>
        <end position="382"/>
    </location>
</feature>
<feature type="transmembrane region" description="Helical" evidence="10">
    <location>
        <begin position="167"/>
        <end position="189"/>
    </location>
</feature>
<dbReference type="AlphaFoldDB" id="A0AAD9CWP3"/>
<feature type="transmembrane region" description="Helical" evidence="10">
    <location>
        <begin position="471"/>
        <end position="496"/>
    </location>
</feature>
<evidence type="ECO:0000256" key="10">
    <source>
        <dbReference type="SAM" id="Phobius"/>
    </source>
</evidence>
<feature type="transmembrane region" description="Helical" evidence="10">
    <location>
        <begin position="268"/>
        <end position="285"/>
    </location>
</feature>
<feature type="region of interest" description="Disordered" evidence="9">
    <location>
        <begin position="1"/>
        <end position="57"/>
    </location>
</feature>
<dbReference type="InterPro" id="IPR026030">
    <property type="entry name" value="Pur-cyt_permease_Fcy2/21/22"/>
</dbReference>
<comment type="subcellular location">
    <subcellularLocation>
        <location evidence="1">Membrane</location>
        <topology evidence="1">Multi-pass membrane protein</topology>
    </subcellularLocation>
</comment>
<keyword evidence="7 8" id="KW-0472">Membrane</keyword>
<evidence type="ECO:0000256" key="6">
    <source>
        <dbReference type="ARBA" id="ARBA00022989"/>
    </source>
</evidence>
<evidence type="ECO:0000256" key="1">
    <source>
        <dbReference type="ARBA" id="ARBA00004141"/>
    </source>
</evidence>
<keyword evidence="12" id="KW-1185">Reference proteome</keyword>
<evidence type="ECO:0000313" key="12">
    <source>
        <dbReference type="Proteomes" id="UP001182556"/>
    </source>
</evidence>
<reference evidence="11" key="1">
    <citation type="submission" date="2023-02" db="EMBL/GenBank/DDBJ databases">
        <title>Identification and recombinant expression of a fungal hydrolase from Papiliotrema laurentii that hydrolyzes apple cutin and clears colloidal polyester polyurethane.</title>
        <authorList>
            <consortium name="DOE Joint Genome Institute"/>
            <person name="Roman V.A."/>
            <person name="Bojanowski C."/>
            <person name="Crable B.R."/>
            <person name="Wagner D.N."/>
            <person name="Hung C.S."/>
            <person name="Nadeau L.J."/>
            <person name="Schratz L."/>
            <person name="Haridas S."/>
            <person name="Pangilinan J."/>
            <person name="Lipzen A."/>
            <person name="Na H."/>
            <person name="Yan M."/>
            <person name="Ng V."/>
            <person name="Grigoriev I.V."/>
            <person name="Spatafora J.W."/>
            <person name="Barlow D."/>
            <person name="Biffinger J."/>
            <person name="Kelley-Loughnane N."/>
            <person name="Varaljay V.A."/>
            <person name="Crookes-Goodson W.J."/>
        </authorList>
    </citation>
    <scope>NUCLEOTIDE SEQUENCE</scope>
    <source>
        <strain evidence="11">5307AH</strain>
    </source>
</reference>
<dbReference type="InterPro" id="IPR001248">
    <property type="entry name" value="Pur-cyt_permease"/>
</dbReference>
<feature type="compositionally biased region" description="Polar residues" evidence="9">
    <location>
        <begin position="37"/>
        <end position="47"/>
    </location>
</feature>
<evidence type="ECO:0000256" key="7">
    <source>
        <dbReference type="ARBA" id="ARBA00023136"/>
    </source>
</evidence>
<dbReference type="GO" id="GO:0022857">
    <property type="term" value="F:transmembrane transporter activity"/>
    <property type="evidence" value="ECO:0007669"/>
    <property type="project" value="InterPro"/>
</dbReference>
<organism evidence="11 12">
    <name type="scientific">Papiliotrema laurentii</name>
    <name type="common">Cryptococcus laurentii</name>
    <dbReference type="NCBI Taxonomy" id="5418"/>
    <lineage>
        <taxon>Eukaryota</taxon>
        <taxon>Fungi</taxon>
        <taxon>Dikarya</taxon>
        <taxon>Basidiomycota</taxon>
        <taxon>Agaricomycotina</taxon>
        <taxon>Tremellomycetes</taxon>
        <taxon>Tremellales</taxon>
        <taxon>Rhynchogastremaceae</taxon>
        <taxon>Papiliotrema</taxon>
    </lineage>
</organism>
<keyword evidence="4" id="KW-0597">Phosphoprotein</keyword>
<feature type="transmembrane region" description="Helical" evidence="10">
    <location>
        <begin position="237"/>
        <end position="256"/>
    </location>
</feature>
<dbReference type="GO" id="GO:0000329">
    <property type="term" value="C:fungal-type vacuole membrane"/>
    <property type="evidence" value="ECO:0007669"/>
    <property type="project" value="TreeGrafter"/>
</dbReference>
<dbReference type="PIRSF" id="PIRSF002744">
    <property type="entry name" value="Pur-cyt_permease"/>
    <property type="match status" value="1"/>
</dbReference>
<evidence type="ECO:0000256" key="8">
    <source>
        <dbReference type="PIRNR" id="PIRNR002744"/>
    </source>
</evidence>
<dbReference type="PANTHER" id="PTHR31806">
    <property type="entry name" value="PURINE-CYTOSINE PERMEASE FCY2-RELATED"/>
    <property type="match status" value="1"/>
</dbReference>
<dbReference type="Proteomes" id="UP001182556">
    <property type="component" value="Unassembled WGS sequence"/>
</dbReference>
<keyword evidence="3 8" id="KW-0813">Transport</keyword>